<dbReference type="PANTHER" id="PTHR33927">
    <property type="entry name" value="TRANSMEMBRANE PROTEIN"/>
    <property type="match status" value="1"/>
</dbReference>
<reference evidence="1 2" key="1">
    <citation type="submission" date="2019-06" db="EMBL/GenBank/DDBJ databases">
        <title>Genome Sequence of the Brown Rot Fungal Pathogen Monilinia fructicola.</title>
        <authorList>
            <person name="De Miccolis Angelini R.M."/>
            <person name="Landi L."/>
            <person name="Abate D."/>
            <person name="Pollastro S."/>
            <person name="Romanazzi G."/>
            <person name="Faretra F."/>
        </authorList>
    </citation>
    <scope>NUCLEOTIDE SEQUENCE [LARGE SCALE GENOMIC DNA]</scope>
    <source>
        <strain evidence="1 2">Mfrc123</strain>
    </source>
</reference>
<dbReference type="VEuPathDB" id="FungiDB:MFRU_025g00180"/>
<proteinExistence type="predicted"/>
<evidence type="ECO:0000313" key="2">
    <source>
        <dbReference type="Proteomes" id="UP000322873"/>
    </source>
</evidence>
<protein>
    <submittedName>
        <fullName evidence="1">Uncharacterized protein</fullName>
    </submittedName>
</protein>
<organism evidence="1 2">
    <name type="scientific">Monilinia fructicola</name>
    <name type="common">Brown rot fungus</name>
    <name type="synonym">Ciboria fructicola</name>
    <dbReference type="NCBI Taxonomy" id="38448"/>
    <lineage>
        <taxon>Eukaryota</taxon>
        <taxon>Fungi</taxon>
        <taxon>Dikarya</taxon>
        <taxon>Ascomycota</taxon>
        <taxon>Pezizomycotina</taxon>
        <taxon>Leotiomycetes</taxon>
        <taxon>Helotiales</taxon>
        <taxon>Sclerotiniaceae</taxon>
        <taxon>Monilinia</taxon>
    </lineage>
</organism>
<gene>
    <name evidence="1" type="ORF">EYC84_003680</name>
</gene>
<comment type="caution">
    <text evidence="1">The sequence shown here is derived from an EMBL/GenBank/DDBJ whole genome shotgun (WGS) entry which is preliminary data.</text>
</comment>
<dbReference type="AlphaFoldDB" id="A0A5M9JVD8"/>
<name>A0A5M9JVD8_MONFR</name>
<dbReference type="Proteomes" id="UP000322873">
    <property type="component" value="Unassembled WGS sequence"/>
</dbReference>
<keyword evidence="2" id="KW-1185">Reference proteome</keyword>
<sequence length="93" mass="10816">MILVASSKHWGRMHTFIIQRLWEDPNTLPLVIQQYRDTDSEAVIVISNPKLTIKLVQDLEYLGIPAFGPIWDSMLNHNDYDSRTINFLLAMMN</sequence>
<dbReference type="PANTHER" id="PTHR33927:SF5">
    <property type="entry name" value="ENZYME, PUTATIVE (AFU_ORTHOLOGUE AFUA_8G01222)-RELATED"/>
    <property type="match status" value="1"/>
</dbReference>
<dbReference type="InterPro" id="IPR052979">
    <property type="entry name" value="Adenylate-forming_domain"/>
</dbReference>
<accession>A0A5M9JVD8</accession>
<dbReference type="EMBL" id="VICG01000004">
    <property type="protein sequence ID" value="KAA8573171.1"/>
    <property type="molecule type" value="Genomic_DNA"/>
</dbReference>
<evidence type="ECO:0000313" key="1">
    <source>
        <dbReference type="EMBL" id="KAA8573171.1"/>
    </source>
</evidence>